<proteinExistence type="predicted"/>
<dbReference type="SUPFAM" id="SSF160631">
    <property type="entry name" value="SMI1/KNR4-like"/>
    <property type="match status" value="1"/>
</dbReference>
<dbReference type="InterPro" id="IPR018958">
    <property type="entry name" value="Knr4/Smi1-like_dom"/>
</dbReference>
<dbReference type="InterPro" id="IPR037883">
    <property type="entry name" value="Knr4/Smi1-like_sf"/>
</dbReference>
<dbReference type="AlphaFoldDB" id="A0A7D3VTE4"/>
<dbReference type="Pfam" id="PF09346">
    <property type="entry name" value="SMI1_KNR4"/>
    <property type="match status" value="1"/>
</dbReference>
<feature type="domain" description="Knr4/Smi1-like" evidence="1">
    <location>
        <begin position="22"/>
        <end position="157"/>
    </location>
</feature>
<reference evidence="2 3" key="1">
    <citation type="submission" date="2020-05" db="EMBL/GenBank/DDBJ databases">
        <title>Actinomadura verrucosospora NRRL-B18236 (PFL_A860) Genome sequencing and assembly.</title>
        <authorList>
            <person name="Samborskyy M."/>
        </authorList>
    </citation>
    <scope>NUCLEOTIDE SEQUENCE [LARGE SCALE GENOMIC DNA]</scope>
    <source>
        <strain evidence="2 3">NRRL:B18236</strain>
    </source>
</reference>
<keyword evidence="3" id="KW-1185">Reference proteome</keyword>
<gene>
    <name evidence="2" type="ORF">ACTIVE_4241</name>
</gene>
<evidence type="ECO:0000313" key="2">
    <source>
        <dbReference type="EMBL" id="QKG22600.1"/>
    </source>
</evidence>
<dbReference type="RefSeq" id="WP_173096691.1">
    <property type="nucleotide sequence ID" value="NZ_CP053892.1"/>
</dbReference>
<dbReference type="Gene3D" id="3.40.1580.10">
    <property type="entry name" value="SMI1/KNR4-like"/>
    <property type="match status" value="1"/>
</dbReference>
<dbReference type="Proteomes" id="UP000501240">
    <property type="component" value="Chromosome"/>
</dbReference>
<sequence length="166" mass="18452">MAWFDDVKASFWETGDYGVQPTLTEAAVEEAESLLGVRLPSALLGLLRVRNGGAVADRWNAFPVDRPNSWADGHVPLNELFGIGRREGMLSLLDTPYLVEEWGLPSPVVLLSGDGHWWIALDYRAGEQRREPPVIWIDADRETDFLLAADFRSFVQGLVPAAGFQD</sequence>
<dbReference type="EMBL" id="CP053892">
    <property type="protein sequence ID" value="QKG22600.1"/>
    <property type="molecule type" value="Genomic_DNA"/>
</dbReference>
<evidence type="ECO:0000313" key="3">
    <source>
        <dbReference type="Proteomes" id="UP000501240"/>
    </source>
</evidence>
<evidence type="ECO:0000259" key="1">
    <source>
        <dbReference type="SMART" id="SM00860"/>
    </source>
</evidence>
<dbReference type="SMART" id="SM00860">
    <property type="entry name" value="SMI1_KNR4"/>
    <property type="match status" value="1"/>
</dbReference>
<name>A0A7D3VTE4_ACTVE</name>
<protein>
    <submittedName>
        <fullName evidence="2">SMI1 / KNR4 family protein</fullName>
    </submittedName>
</protein>
<accession>A0A7D3VTE4</accession>
<organism evidence="2 3">
    <name type="scientific">Actinomadura verrucosospora</name>
    <dbReference type="NCBI Taxonomy" id="46165"/>
    <lineage>
        <taxon>Bacteria</taxon>
        <taxon>Bacillati</taxon>
        <taxon>Actinomycetota</taxon>
        <taxon>Actinomycetes</taxon>
        <taxon>Streptosporangiales</taxon>
        <taxon>Thermomonosporaceae</taxon>
        <taxon>Actinomadura</taxon>
    </lineage>
</organism>